<dbReference type="EMBL" id="JADCNL010000594">
    <property type="protein sequence ID" value="KAG0446265.1"/>
    <property type="molecule type" value="Genomic_DNA"/>
</dbReference>
<proteinExistence type="predicted"/>
<accession>A0A835U2B1</accession>
<evidence type="ECO:0000313" key="2">
    <source>
        <dbReference type="EMBL" id="KAG0446273.1"/>
    </source>
</evidence>
<evidence type="ECO:0000313" key="1">
    <source>
        <dbReference type="EMBL" id="KAG0446265.1"/>
    </source>
</evidence>
<evidence type="ECO:0000313" key="4">
    <source>
        <dbReference type="Proteomes" id="UP000639772"/>
    </source>
</evidence>
<name>A0A835U2B1_VANPL</name>
<dbReference type="Proteomes" id="UP000639772">
    <property type="component" value="Unassembled WGS sequence"/>
</dbReference>
<comment type="caution">
    <text evidence="2">The sequence shown here is derived from an EMBL/GenBank/DDBJ whole genome shotgun (WGS) entry which is preliminary data.</text>
</comment>
<evidence type="ECO:0000313" key="3">
    <source>
        <dbReference type="Proteomes" id="UP000636800"/>
    </source>
</evidence>
<dbReference type="Proteomes" id="UP000636800">
    <property type="component" value="Unassembled WGS sequence"/>
</dbReference>
<dbReference type="EMBL" id="JADCNM010000595">
    <property type="protein sequence ID" value="KAG0446273.1"/>
    <property type="molecule type" value="Genomic_DNA"/>
</dbReference>
<organism evidence="2 4">
    <name type="scientific">Vanilla planifolia</name>
    <name type="common">Vanilla</name>
    <dbReference type="NCBI Taxonomy" id="51239"/>
    <lineage>
        <taxon>Eukaryota</taxon>
        <taxon>Viridiplantae</taxon>
        <taxon>Streptophyta</taxon>
        <taxon>Embryophyta</taxon>
        <taxon>Tracheophyta</taxon>
        <taxon>Spermatophyta</taxon>
        <taxon>Magnoliopsida</taxon>
        <taxon>Liliopsida</taxon>
        <taxon>Asparagales</taxon>
        <taxon>Orchidaceae</taxon>
        <taxon>Vanilloideae</taxon>
        <taxon>Vanilleae</taxon>
        <taxon>Vanilla</taxon>
    </lineage>
</organism>
<dbReference type="AlphaFoldDB" id="A0A835U2B1"/>
<reference evidence="3 4" key="1">
    <citation type="journal article" date="2020" name="Nat. Food">
        <title>A phased Vanilla planifolia genome enables genetic improvement of flavour and production.</title>
        <authorList>
            <person name="Hasing T."/>
            <person name="Tang H."/>
            <person name="Brym M."/>
            <person name="Khazi F."/>
            <person name="Huang T."/>
            <person name="Chambers A.H."/>
        </authorList>
    </citation>
    <scope>NUCLEOTIDE SEQUENCE [LARGE SCALE GENOMIC DNA]</scope>
    <source>
        <tissue evidence="2">Leaf</tissue>
    </source>
</reference>
<keyword evidence="3" id="KW-1185">Reference proteome</keyword>
<sequence>MAEIPGICVMFRQIQQERTIVHVIHRNVIHVLPSIGKIWLGGIREQSENSPTSSFYTVHGTDEILLCGCWNMPPGSKV</sequence>
<gene>
    <name evidence="1" type="ORF">HPP92_028910</name>
    <name evidence="2" type="ORF">HPP92_028920</name>
</gene>
<protein>
    <submittedName>
        <fullName evidence="2">Uncharacterized protein</fullName>
    </submittedName>
</protein>